<keyword evidence="2" id="KW-1185">Reference proteome</keyword>
<reference evidence="1 2" key="1">
    <citation type="submission" date="2015-01" db="EMBL/GenBank/DDBJ databases">
        <title>Evolution of Trichinella species and genotypes.</title>
        <authorList>
            <person name="Korhonen P.K."/>
            <person name="Edoardo P."/>
            <person name="Giuseppe L.R."/>
            <person name="Gasser R.B."/>
        </authorList>
    </citation>
    <scope>NUCLEOTIDE SEQUENCE [LARGE SCALE GENOMIC DNA]</scope>
    <source>
        <strain evidence="1">ISS37</strain>
    </source>
</reference>
<comment type="caution">
    <text evidence="1">The sequence shown here is derived from an EMBL/GenBank/DDBJ whole genome shotgun (WGS) entry which is preliminary data.</text>
</comment>
<dbReference type="Proteomes" id="UP000054630">
    <property type="component" value="Unassembled WGS sequence"/>
</dbReference>
<accession>A0A0V0S6M1</accession>
<dbReference type="AlphaFoldDB" id="A0A0V0S6M1"/>
<name>A0A0V0S6M1_9BILA</name>
<sequence length="192" mass="21922">MGKRFASAKKWTLKWSIKKETHHQQGEIEEGKRQHCLTLTRRNQALAELLASVPMGKAEPINITHNLCTRLRHEMSNSSSFQAIQSCTLSTFIYFKLVPKAAHCSSKASMHIGKFVMTLENYLKKITDSTFSWERGKGVENAKQAICELSAERILLKPNFADIRQRFLINQSNIAPVMVQIFPKWAVDFPSE</sequence>
<evidence type="ECO:0000313" key="2">
    <source>
        <dbReference type="Proteomes" id="UP000054630"/>
    </source>
</evidence>
<organism evidence="1 2">
    <name type="scientific">Trichinella nelsoni</name>
    <dbReference type="NCBI Taxonomy" id="6336"/>
    <lineage>
        <taxon>Eukaryota</taxon>
        <taxon>Metazoa</taxon>
        <taxon>Ecdysozoa</taxon>
        <taxon>Nematoda</taxon>
        <taxon>Enoplea</taxon>
        <taxon>Dorylaimia</taxon>
        <taxon>Trichinellida</taxon>
        <taxon>Trichinellidae</taxon>
        <taxon>Trichinella</taxon>
    </lineage>
</organism>
<dbReference type="OrthoDB" id="10284821at2759"/>
<proteinExistence type="predicted"/>
<dbReference type="EMBL" id="JYDL01000032">
    <property type="protein sequence ID" value="KRX22354.1"/>
    <property type="molecule type" value="Genomic_DNA"/>
</dbReference>
<protein>
    <submittedName>
        <fullName evidence="1">Uncharacterized protein</fullName>
    </submittedName>
</protein>
<gene>
    <name evidence="1" type="ORF">T07_1497</name>
</gene>
<evidence type="ECO:0000313" key="1">
    <source>
        <dbReference type="EMBL" id="KRX22354.1"/>
    </source>
</evidence>